<name>A0A448XNF3_9PLAT</name>
<dbReference type="Proteomes" id="UP000784294">
    <property type="component" value="Unassembled WGS sequence"/>
</dbReference>
<protein>
    <submittedName>
        <fullName evidence="2">Uncharacterized protein</fullName>
    </submittedName>
</protein>
<evidence type="ECO:0000256" key="1">
    <source>
        <dbReference type="SAM" id="Phobius"/>
    </source>
</evidence>
<gene>
    <name evidence="2" type="ORF">PXEA_LOCUS34250</name>
</gene>
<dbReference type="EMBL" id="CAAALY010266556">
    <property type="protein sequence ID" value="VEL40810.1"/>
    <property type="molecule type" value="Genomic_DNA"/>
</dbReference>
<sequence>MNFATSLSGVSHCSSTSTGITEEIVVEETREYLRPLRIFLRELARWFRLYSTTTNAIPISSPSLASSSNATVTSGISSGIGTVSNRDSNVQDPPSLIGGSSSNICNTVVAAATSIHQQHHQHYYLPYIDLAGLLLYEKSVSGLSPTAAAKSLINKLSGELSSQTTSGKISAASPGVTPRHLPTRELLMEVLYRYLIGLVQTICHLQILSASRVVNETSHPSGRKRSEHYHFIFYASFSKLLSLFQLLVLSIILSANSLISYFLELV</sequence>
<keyword evidence="1" id="KW-1133">Transmembrane helix</keyword>
<comment type="caution">
    <text evidence="2">The sequence shown here is derived from an EMBL/GenBank/DDBJ whole genome shotgun (WGS) entry which is preliminary data.</text>
</comment>
<keyword evidence="1" id="KW-0472">Membrane</keyword>
<evidence type="ECO:0000313" key="2">
    <source>
        <dbReference type="EMBL" id="VEL40810.1"/>
    </source>
</evidence>
<evidence type="ECO:0000313" key="3">
    <source>
        <dbReference type="Proteomes" id="UP000784294"/>
    </source>
</evidence>
<feature type="transmembrane region" description="Helical" evidence="1">
    <location>
        <begin position="231"/>
        <end position="263"/>
    </location>
</feature>
<organism evidence="2 3">
    <name type="scientific">Protopolystoma xenopodis</name>
    <dbReference type="NCBI Taxonomy" id="117903"/>
    <lineage>
        <taxon>Eukaryota</taxon>
        <taxon>Metazoa</taxon>
        <taxon>Spiralia</taxon>
        <taxon>Lophotrochozoa</taxon>
        <taxon>Platyhelminthes</taxon>
        <taxon>Monogenea</taxon>
        <taxon>Polyopisthocotylea</taxon>
        <taxon>Polystomatidea</taxon>
        <taxon>Polystomatidae</taxon>
        <taxon>Protopolystoma</taxon>
    </lineage>
</organism>
<proteinExistence type="predicted"/>
<dbReference type="AlphaFoldDB" id="A0A448XNF3"/>
<reference evidence="2" key="1">
    <citation type="submission" date="2018-11" db="EMBL/GenBank/DDBJ databases">
        <authorList>
            <consortium name="Pathogen Informatics"/>
        </authorList>
    </citation>
    <scope>NUCLEOTIDE SEQUENCE</scope>
</reference>
<accession>A0A448XNF3</accession>
<keyword evidence="3" id="KW-1185">Reference proteome</keyword>
<keyword evidence="1" id="KW-0812">Transmembrane</keyword>